<feature type="domain" description="HTH araC/xylS-type" evidence="3">
    <location>
        <begin position="188"/>
        <end position="285"/>
    </location>
</feature>
<dbReference type="Proteomes" id="UP001361239">
    <property type="component" value="Unassembled WGS sequence"/>
</dbReference>
<keyword evidence="2" id="KW-0804">Transcription</keyword>
<evidence type="ECO:0000313" key="5">
    <source>
        <dbReference type="Proteomes" id="UP001361239"/>
    </source>
</evidence>
<proteinExistence type="predicted"/>
<dbReference type="PANTHER" id="PTHR43436">
    <property type="entry name" value="ARAC-FAMILY TRANSCRIPTIONAL REGULATOR"/>
    <property type="match status" value="1"/>
</dbReference>
<evidence type="ECO:0000256" key="1">
    <source>
        <dbReference type="ARBA" id="ARBA00023015"/>
    </source>
</evidence>
<accession>A0ABU8RXK1</accession>
<dbReference type="SMART" id="SM00342">
    <property type="entry name" value="HTH_ARAC"/>
    <property type="match status" value="1"/>
</dbReference>
<keyword evidence="5" id="KW-1185">Reference proteome</keyword>
<keyword evidence="1" id="KW-0805">Transcription regulation</keyword>
<dbReference type="RefSeq" id="WP_339587774.1">
    <property type="nucleotide sequence ID" value="NZ_JBBHJZ010000003.1"/>
</dbReference>
<dbReference type="Pfam" id="PF06719">
    <property type="entry name" value="AraC_N"/>
    <property type="match status" value="1"/>
</dbReference>
<dbReference type="PROSITE" id="PS01124">
    <property type="entry name" value="HTH_ARAC_FAMILY_2"/>
    <property type="match status" value="1"/>
</dbReference>
<sequence>MHDDLNRLLEIAHRHCPGGLVETALDGVRLNRVTAPTAPVPGVYDPMFCVILQGAKLVTIGDRTVRYDPSTYFVASVELPAAGCVIEASLDQPYVGLSITIDRPLLASVIADLPERPVGRDAGFFVSGVTRELLGSVRRLIELLDAPQDIAVLAPMIRREILYRLVQSDDSGTIQQIARADSRLSRIHRAIHQIRAHYEQPLSIDGLADLAGMSRASFHRHFKAATAMSPLQYQKAMRLQEARRLLIVEANAQTTAHRVGYESASQFSREYARMFGLPPARDAERLRGAPPAPQFVEI</sequence>
<reference evidence="4 5" key="1">
    <citation type="submission" date="2024-03" db="EMBL/GenBank/DDBJ databases">
        <authorList>
            <person name="Jo J.-H."/>
        </authorList>
    </citation>
    <scope>NUCLEOTIDE SEQUENCE [LARGE SCALE GENOMIC DNA]</scope>
    <source>
        <strain evidence="4 5">PS1R-30</strain>
    </source>
</reference>
<dbReference type="SUPFAM" id="SSF46689">
    <property type="entry name" value="Homeodomain-like"/>
    <property type="match status" value="2"/>
</dbReference>
<dbReference type="InterPro" id="IPR018060">
    <property type="entry name" value="HTH_AraC"/>
</dbReference>
<protein>
    <submittedName>
        <fullName evidence="4">AraC family transcriptional regulator</fullName>
    </submittedName>
</protein>
<evidence type="ECO:0000313" key="4">
    <source>
        <dbReference type="EMBL" id="MEJ5977820.1"/>
    </source>
</evidence>
<dbReference type="Pfam" id="PF12833">
    <property type="entry name" value="HTH_18"/>
    <property type="match status" value="1"/>
</dbReference>
<dbReference type="EMBL" id="JBBHJZ010000003">
    <property type="protein sequence ID" value="MEJ5977820.1"/>
    <property type="molecule type" value="Genomic_DNA"/>
</dbReference>
<comment type="caution">
    <text evidence="4">The sequence shown here is derived from an EMBL/GenBank/DDBJ whole genome shotgun (WGS) entry which is preliminary data.</text>
</comment>
<dbReference type="PANTHER" id="PTHR43436:SF1">
    <property type="entry name" value="TRANSCRIPTIONAL REGULATORY PROTEIN"/>
    <property type="match status" value="1"/>
</dbReference>
<evidence type="ECO:0000256" key="2">
    <source>
        <dbReference type="ARBA" id="ARBA00023163"/>
    </source>
</evidence>
<gene>
    <name evidence="4" type="ORF">WG901_14315</name>
</gene>
<evidence type="ECO:0000259" key="3">
    <source>
        <dbReference type="PROSITE" id="PS01124"/>
    </source>
</evidence>
<dbReference type="Gene3D" id="1.10.10.60">
    <property type="entry name" value="Homeodomain-like"/>
    <property type="match status" value="2"/>
</dbReference>
<organism evidence="4 5">
    <name type="scientific">Novosphingobium anseongense</name>
    <dbReference type="NCBI Taxonomy" id="3133436"/>
    <lineage>
        <taxon>Bacteria</taxon>
        <taxon>Pseudomonadati</taxon>
        <taxon>Pseudomonadota</taxon>
        <taxon>Alphaproteobacteria</taxon>
        <taxon>Sphingomonadales</taxon>
        <taxon>Sphingomonadaceae</taxon>
        <taxon>Novosphingobium</taxon>
    </lineage>
</organism>
<dbReference type="InterPro" id="IPR009594">
    <property type="entry name" value="Tscrpt_reg_HTH_AraC_N"/>
</dbReference>
<dbReference type="InterPro" id="IPR009057">
    <property type="entry name" value="Homeodomain-like_sf"/>
</dbReference>
<name>A0ABU8RXK1_9SPHN</name>